<dbReference type="GO" id="GO:0016788">
    <property type="term" value="F:hydrolase activity, acting on ester bonds"/>
    <property type="evidence" value="ECO:0007669"/>
    <property type="project" value="InterPro"/>
</dbReference>
<dbReference type="InterPro" id="IPR019974">
    <property type="entry name" value="XPG_CS"/>
</dbReference>
<keyword evidence="4" id="KW-0540">Nuclease</keyword>
<keyword evidence="5" id="KW-0479">Metal-binding</keyword>
<feature type="region of interest" description="Disordered" evidence="12">
    <location>
        <begin position="398"/>
        <end position="424"/>
    </location>
</feature>
<evidence type="ECO:0000256" key="11">
    <source>
        <dbReference type="ARBA" id="ARBA00023242"/>
    </source>
</evidence>
<keyword evidence="16" id="KW-1185">Reference proteome</keyword>
<evidence type="ECO:0000256" key="12">
    <source>
        <dbReference type="SAM" id="MobiDB-lite"/>
    </source>
</evidence>
<keyword evidence="6" id="KW-0255">Endonuclease</keyword>
<dbReference type="Pfam" id="PF00752">
    <property type="entry name" value="XPG_N"/>
    <property type="match status" value="1"/>
</dbReference>
<evidence type="ECO:0000259" key="14">
    <source>
        <dbReference type="SMART" id="SM00485"/>
    </source>
</evidence>
<name>A0A1W0WD16_HYPEX</name>
<dbReference type="SMART" id="SM00485">
    <property type="entry name" value="XPGN"/>
    <property type="match status" value="1"/>
</dbReference>
<feature type="region of interest" description="Disordered" evidence="12">
    <location>
        <begin position="441"/>
        <end position="463"/>
    </location>
</feature>
<feature type="region of interest" description="Disordered" evidence="12">
    <location>
        <begin position="89"/>
        <end position="192"/>
    </location>
</feature>
<feature type="compositionally biased region" description="Basic and acidic residues" evidence="12">
    <location>
        <begin position="261"/>
        <end position="270"/>
    </location>
</feature>
<dbReference type="GO" id="GO:0003697">
    <property type="term" value="F:single-stranded DNA binding"/>
    <property type="evidence" value="ECO:0007669"/>
    <property type="project" value="InterPro"/>
</dbReference>
<dbReference type="PANTHER" id="PTHR16171:SF7">
    <property type="entry name" value="DNA REPAIR PROTEIN RAD2"/>
    <property type="match status" value="1"/>
</dbReference>
<dbReference type="CDD" id="cd09868">
    <property type="entry name" value="PIN_XPG_RAD2"/>
    <property type="match status" value="2"/>
</dbReference>
<dbReference type="InterPro" id="IPR008918">
    <property type="entry name" value="HhH2"/>
</dbReference>
<evidence type="ECO:0000256" key="1">
    <source>
        <dbReference type="ARBA" id="ARBA00001946"/>
    </source>
</evidence>
<reference evidence="16" key="1">
    <citation type="submission" date="2017-01" db="EMBL/GenBank/DDBJ databases">
        <title>Comparative genomics of anhydrobiosis in the tardigrade Hypsibius dujardini.</title>
        <authorList>
            <person name="Yoshida Y."/>
            <person name="Koutsovoulos G."/>
            <person name="Laetsch D."/>
            <person name="Stevens L."/>
            <person name="Kumar S."/>
            <person name="Horikawa D."/>
            <person name="Ishino K."/>
            <person name="Komine S."/>
            <person name="Tomita M."/>
            <person name="Blaxter M."/>
            <person name="Arakawa K."/>
        </authorList>
    </citation>
    <scope>NUCLEOTIDE SEQUENCE [LARGE SCALE GENOMIC DNA]</scope>
    <source>
        <strain evidence="16">Z151</strain>
    </source>
</reference>
<dbReference type="CDD" id="cd09904">
    <property type="entry name" value="H3TH_XPG"/>
    <property type="match status" value="1"/>
</dbReference>
<keyword evidence="9" id="KW-0460">Magnesium</keyword>
<dbReference type="Gene3D" id="1.10.150.20">
    <property type="entry name" value="5' to 3' exonuclease, C-terminal subdomain"/>
    <property type="match status" value="1"/>
</dbReference>
<accession>A0A1W0WD16</accession>
<dbReference type="SUPFAM" id="SSF47807">
    <property type="entry name" value="5' to 3' exonuclease, C-terminal subdomain"/>
    <property type="match status" value="1"/>
</dbReference>
<evidence type="ECO:0000256" key="4">
    <source>
        <dbReference type="ARBA" id="ARBA00022722"/>
    </source>
</evidence>
<feature type="region of interest" description="Disordered" evidence="12">
    <location>
        <begin position="257"/>
        <end position="289"/>
    </location>
</feature>
<evidence type="ECO:0000256" key="8">
    <source>
        <dbReference type="ARBA" id="ARBA00022801"/>
    </source>
</evidence>
<feature type="compositionally biased region" description="Polar residues" evidence="12">
    <location>
        <begin position="180"/>
        <end position="192"/>
    </location>
</feature>
<dbReference type="InterPro" id="IPR006086">
    <property type="entry name" value="XPG-I_dom"/>
</dbReference>
<dbReference type="OrthoDB" id="2959108at2759"/>
<dbReference type="Proteomes" id="UP000192578">
    <property type="component" value="Unassembled WGS sequence"/>
</dbReference>
<dbReference type="GO" id="GO:0005634">
    <property type="term" value="C:nucleus"/>
    <property type="evidence" value="ECO:0007669"/>
    <property type="project" value="UniProtKB-SubCell"/>
</dbReference>
<dbReference type="InterPro" id="IPR029060">
    <property type="entry name" value="PIN-like_dom_sf"/>
</dbReference>
<keyword evidence="8" id="KW-0378">Hydrolase</keyword>
<feature type="domain" description="XPG N-terminal" evidence="14">
    <location>
        <begin position="1"/>
        <end position="98"/>
    </location>
</feature>
<protein>
    <submittedName>
        <fullName evidence="15">DNA repair protein complementing XP-G cells-like protein</fullName>
    </submittedName>
</protein>
<dbReference type="Gene3D" id="3.40.50.1010">
    <property type="entry name" value="5'-nuclease"/>
    <property type="match status" value="2"/>
</dbReference>
<comment type="subcellular location">
    <subcellularLocation>
        <location evidence="2">Nucleus</location>
    </subcellularLocation>
</comment>
<evidence type="ECO:0000259" key="13">
    <source>
        <dbReference type="SMART" id="SM00484"/>
    </source>
</evidence>
<organism evidence="15 16">
    <name type="scientific">Hypsibius exemplaris</name>
    <name type="common">Freshwater tardigrade</name>
    <dbReference type="NCBI Taxonomy" id="2072580"/>
    <lineage>
        <taxon>Eukaryota</taxon>
        <taxon>Metazoa</taxon>
        <taxon>Ecdysozoa</taxon>
        <taxon>Tardigrada</taxon>
        <taxon>Eutardigrada</taxon>
        <taxon>Parachela</taxon>
        <taxon>Hypsibioidea</taxon>
        <taxon>Hypsibiidae</taxon>
        <taxon>Hypsibius</taxon>
    </lineage>
</organism>
<feature type="compositionally biased region" description="Polar residues" evidence="12">
    <location>
        <begin position="145"/>
        <end position="170"/>
    </location>
</feature>
<feature type="compositionally biased region" description="Acidic residues" evidence="12">
    <location>
        <begin position="501"/>
        <end position="511"/>
    </location>
</feature>
<gene>
    <name evidence="15" type="ORF">BV898_12642</name>
</gene>
<dbReference type="SUPFAM" id="SSF88723">
    <property type="entry name" value="PIN domain-like"/>
    <property type="match status" value="1"/>
</dbReference>
<evidence type="ECO:0000256" key="6">
    <source>
        <dbReference type="ARBA" id="ARBA00022759"/>
    </source>
</evidence>
<keyword evidence="10" id="KW-0234">DNA repair</keyword>
<dbReference type="InterPro" id="IPR006085">
    <property type="entry name" value="XPG_DNA_repair_N"/>
</dbReference>
<sequence length="837" mass="92490">MGVTGLWETIKPCGRTVSLASLRNKTLAVDISLWLHQATNGIHESRTVETDVKHLIVLFNRVCTLLGHGIKPVFVFDGIPPEVKRRTLQRRRALQQQHDAPASDYGPSQQSLFDTSQPASGCSQQRRGLRIGFASRHVSERGQPDLTSLRNNGTSTGTYPGSQTLQFTDGTRTEDDSTRGGRTSQVASGSEVQSLLVNKRTRLGSDRQCSLPLSLSQDILSDWKKEESNASFEQSLQALVGSSPLRRQPERSCRAVLFGEDGTKSEESKFESQSSVESHGTGSTLDSDDDEVQFISSTGHVESHGNGSTLDSDDDEVQFISSTKSAKKTTPRSTQSKTIPEDYLEITSVRKRRTYRHRKQQSAEVRTEKTAGGFRLITPCSVPACQPTKVFPMFAPSKKTVSKAGPNSGLSSPEKRKKEPSKVASPAKVLKLVCFVDLTPDSDVGENNEPATETDSGKLPAMSVTDEAEKTFTEEELSDDYWKEFFDPDPVYEPPLRGDEGGTDYTEDDGLDVPPSQAAMYSGSQFLSQPGQATRQKNGPSLPLPEVLTANYQSLLDLFGIPFLDSPGEAEAQCAFLESSGITNGTISDDGDVFLFGGQKVYRHFFSEKHSPEEFDFAVLNKHLEFTQDKLIAFGMLTGSDYADGVKGVGPVRALEILGEFGGEGLSSLRRFRDWYDSQQADDASDSASQRRLSRLQKSLLKHVLPDDFPNQICFDAYLYPEVDKRDLKLTWGKPDVETLLRFAMDKFAWDWKKADKALLPVRKNYTSKQMRMDEIWKVNPKGPSTLPLSQRMGKAVEKLKTGTDKGELPARKSGRKSAKRSADLKKKSTVGKKDRA</sequence>
<comment type="caution">
    <text evidence="15">The sequence shown here is derived from an EMBL/GenBank/DDBJ whole genome shotgun (WGS) entry which is preliminary data.</text>
</comment>
<dbReference type="EMBL" id="MTYJ01000130">
    <property type="protein sequence ID" value="OQV13101.1"/>
    <property type="molecule type" value="Genomic_DNA"/>
</dbReference>
<dbReference type="AlphaFoldDB" id="A0A1W0WD16"/>
<dbReference type="SMART" id="SM00279">
    <property type="entry name" value="HhH2"/>
    <property type="match status" value="1"/>
</dbReference>
<evidence type="ECO:0000256" key="2">
    <source>
        <dbReference type="ARBA" id="ARBA00004123"/>
    </source>
</evidence>
<dbReference type="GO" id="GO:0006289">
    <property type="term" value="P:nucleotide-excision repair"/>
    <property type="evidence" value="ECO:0007669"/>
    <property type="project" value="InterPro"/>
</dbReference>
<evidence type="ECO:0000256" key="9">
    <source>
        <dbReference type="ARBA" id="ARBA00022842"/>
    </source>
</evidence>
<comment type="similarity">
    <text evidence="3">Belongs to the XPG/RAD2 endonuclease family. XPG subfamily.</text>
</comment>
<feature type="compositionally biased region" description="Basic and acidic residues" evidence="12">
    <location>
        <begin position="795"/>
        <end position="811"/>
    </location>
</feature>
<dbReference type="PRINTS" id="PR00066">
    <property type="entry name" value="XRODRMPGMNTG"/>
</dbReference>
<dbReference type="InterPro" id="IPR001044">
    <property type="entry name" value="XPG/Rad2_eukaryotes"/>
</dbReference>
<dbReference type="SMART" id="SM00484">
    <property type="entry name" value="XPGI"/>
    <property type="match status" value="1"/>
</dbReference>
<evidence type="ECO:0000256" key="7">
    <source>
        <dbReference type="ARBA" id="ARBA00022763"/>
    </source>
</evidence>
<evidence type="ECO:0000256" key="10">
    <source>
        <dbReference type="ARBA" id="ARBA00023204"/>
    </source>
</evidence>
<feature type="domain" description="XPG-I" evidence="13">
    <location>
        <begin position="557"/>
        <end position="626"/>
    </location>
</feature>
<keyword evidence="7" id="KW-0227">DNA damage</keyword>
<feature type="region of interest" description="Disordered" evidence="12">
    <location>
        <begin position="321"/>
        <end position="340"/>
    </location>
</feature>
<dbReference type="GO" id="GO:0046872">
    <property type="term" value="F:metal ion binding"/>
    <property type="evidence" value="ECO:0007669"/>
    <property type="project" value="UniProtKB-KW"/>
</dbReference>
<evidence type="ECO:0000313" key="15">
    <source>
        <dbReference type="EMBL" id="OQV13101.1"/>
    </source>
</evidence>
<feature type="region of interest" description="Disordered" evidence="12">
    <location>
        <begin position="793"/>
        <end position="837"/>
    </location>
</feature>
<dbReference type="PANTHER" id="PTHR16171">
    <property type="entry name" value="DNA REPAIR PROTEIN COMPLEMENTING XP-G CELLS-RELATED"/>
    <property type="match status" value="1"/>
</dbReference>
<dbReference type="Pfam" id="PF00867">
    <property type="entry name" value="XPG_I"/>
    <property type="match status" value="1"/>
</dbReference>
<dbReference type="InterPro" id="IPR036279">
    <property type="entry name" value="5-3_exonuclease_C_sf"/>
</dbReference>
<dbReference type="GO" id="GO:0004520">
    <property type="term" value="F:DNA endonuclease activity"/>
    <property type="evidence" value="ECO:0007669"/>
    <property type="project" value="TreeGrafter"/>
</dbReference>
<dbReference type="InterPro" id="IPR006084">
    <property type="entry name" value="XPG/Rad2"/>
</dbReference>
<keyword evidence="11" id="KW-0539">Nucleus</keyword>
<dbReference type="PROSITE" id="PS00841">
    <property type="entry name" value="XPG_1"/>
    <property type="match status" value="1"/>
</dbReference>
<evidence type="ECO:0000313" key="16">
    <source>
        <dbReference type="Proteomes" id="UP000192578"/>
    </source>
</evidence>
<evidence type="ECO:0000256" key="3">
    <source>
        <dbReference type="ARBA" id="ARBA00005283"/>
    </source>
</evidence>
<feature type="compositionally biased region" description="Polar residues" evidence="12">
    <location>
        <begin position="106"/>
        <end position="126"/>
    </location>
</feature>
<feature type="region of interest" description="Disordered" evidence="12">
    <location>
        <begin position="488"/>
        <end position="518"/>
    </location>
</feature>
<comment type="cofactor">
    <cofactor evidence="1">
        <name>Mg(2+)</name>
        <dbReference type="ChEBI" id="CHEBI:18420"/>
    </cofactor>
</comment>
<feature type="compositionally biased region" description="Basic and acidic residues" evidence="12">
    <location>
        <begin position="821"/>
        <end position="837"/>
    </location>
</feature>
<evidence type="ECO:0000256" key="5">
    <source>
        <dbReference type="ARBA" id="ARBA00022723"/>
    </source>
</evidence>
<proteinExistence type="inferred from homology"/>
<dbReference type="PRINTS" id="PR00853">
    <property type="entry name" value="XPGRADSUPER"/>
</dbReference>